<keyword evidence="10" id="KW-0808">Transferase</keyword>
<dbReference type="SUPFAM" id="SSF53271">
    <property type="entry name" value="PRTase-like"/>
    <property type="match status" value="1"/>
</dbReference>
<comment type="catalytic activity">
    <reaction evidence="1">
        <text>AMP + diphosphate = 5-phospho-alpha-D-ribose 1-diphosphate + adenine</text>
        <dbReference type="Rhea" id="RHEA:16609"/>
        <dbReference type="ChEBI" id="CHEBI:16708"/>
        <dbReference type="ChEBI" id="CHEBI:33019"/>
        <dbReference type="ChEBI" id="CHEBI:58017"/>
        <dbReference type="ChEBI" id="CHEBI:456215"/>
        <dbReference type="EC" id="2.4.2.7"/>
    </reaction>
</comment>
<dbReference type="GO" id="GO:0002055">
    <property type="term" value="F:adenine binding"/>
    <property type="evidence" value="ECO:0007669"/>
    <property type="project" value="TreeGrafter"/>
</dbReference>
<evidence type="ECO:0000256" key="2">
    <source>
        <dbReference type="ARBA" id="ARBA00003968"/>
    </source>
</evidence>
<dbReference type="HAMAP" id="MF_00004">
    <property type="entry name" value="Aden_phosphoribosyltr"/>
    <property type="match status" value="1"/>
</dbReference>
<keyword evidence="9" id="KW-0328">Glycosyltransferase</keyword>
<evidence type="ECO:0000256" key="11">
    <source>
        <dbReference type="ARBA" id="ARBA00022726"/>
    </source>
</evidence>
<comment type="pathway">
    <text evidence="4">Purine metabolism; AMP biosynthesis via salvage pathway; AMP from adenine: step 1/1.</text>
</comment>
<evidence type="ECO:0000256" key="9">
    <source>
        <dbReference type="ARBA" id="ARBA00022676"/>
    </source>
</evidence>
<dbReference type="AlphaFoldDB" id="A0A9W4S9T9"/>
<dbReference type="CDD" id="cd06223">
    <property type="entry name" value="PRTases_typeI"/>
    <property type="match status" value="1"/>
</dbReference>
<comment type="similarity">
    <text evidence="5">Belongs to the purine/pyrimidine phosphoribosyltransferase family.</text>
</comment>
<organism evidence="13 14">
    <name type="scientific">Funneliformis geosporum</name>
    <dbReference type="NCBI Taxonomy" id="1117311"/>
    <lineage>
        <taxon>Eukaryota</taxon>
        <taxon>Fungi</taxon>
        <taxon>Fungi incertae sedis</taxon>
        <taxon>Mucoromycota</taxon>
        <taxon>Glomeromycotina</taxon>
        <taxon>Glomeromycetes</taxon>
        <taxon>Glomerales</taxon>
        <taxon>Glomeraceae</taxon>
        <taxon>Funneliformis</taxon>
    </lineage>
</organism>
<dbReference type="EC" id="2.4.2.7" evidence="7"/>
<dbReference type="GO" id="GO:0003999">
    <property type="term" value="F:adenine phosphoribosyltransferase activity"/>
    <property type="evidence" value="ECO:0007669"/>
    <property type="project" value="UniProtKB-EC"/>
</dbReference>
<evidence type="ECO:0000256" key="5">
    <source>
        <dbReference type="ARBA" id="ARBA00008391"/>
    </source>
</evidence>
<comment type="caution">
    <text evidence="13">The sequence shown here is derived from an EMBL/GenBank/DDBJ whole genome shotgun (WGS) entry which is preliminary data.</text>
</comment>
<dbReference type="Gene3D" id="3.40.50.2020">
    <property type="match status" value="1"/>
</dbReference>
<dbReference type="PANTHER" id="PTHR32315">
    <property type="entry name" value="ADENINE PHOSPHORIBOSYLTRANSFERASE"/>
    <property type="match status" value="1"/>
</dbReference>
<name>A0A9W4S9T9_9GLOM</name>
<evidence type="ECO:0000313" key="13">
    <source>
        <dbReference type="EMBL" id="CAI2161454.1"/>
    </source>
</evidence>
<comment type="subcellular location">
    <subcellularLocation>
        <location evidence="3">Cytoplasm</location>
    </subcellularLocation>
</comment>
<evidence type="ECO:0000256" key="8">
    <source>
        <dbReference type="ARBA" id="ARBA00022490"/>
    </source>
</evidence>
<reference evidence="13" key="1">
    <citation type="submission" date="2022-08" db="EMBL/GenBank/DDBJ databases">
        <authorList>
            <person name="Kallberg Y."/>
            <person name="Tangrot J."/>
            <person name="Rosling A."/>
        </authorList>
    </citation>
    <scope>NUCLEOTIDE SEQUENCE</scope>
    <source>
        <strain evidence="13">Wild A</strain>
    </source>
</reference>
<dbReference type="InterPro" id="IPR029057">
    <property type="entry name" value="PRTase-like"/>
</dbReference>
<evidence type="ECO:0000256" key="4">
    <source>
        <dbReference type="ARBA" id="ARBA00004659"/>
    </source>
</evidence>
<protein>
    <recommendedName>
        <fullName evidence="7">adenine phosphoribosyltransferase</fullName>
        <ecNumber evidence="7">2.4.2.7</ecNumber>
    </recommendedName>
</protein>
<feature type="domain" description="Phosphoribosyltransferase" evidence="12">
    <location>
        <begin position="34"/>
        <end position="149"/>
    </location>
</feature>
<gene>
    <name evidence="13" type="ORF">FWILDA_LOCUS60</name>
</gene>
<dbReference type="GO" id="GO:0006168">
    <property type="term" value="P:adenine salvage"/>
    <property type="evidence" value="ECO:0007669"/>
    <property type="project" value="InterPro"/>
</dbReference>
<dbReference type="OrthoDB" id="363185at2759"/>
<sequence>MDIQEVRSLIKVIPDFPQKGILFQDIFPIFRNPKAVETLINHITDHIVSNIKEKIDVVVGLEARGFLFGPIVALRLNAAFAPVRKRGKLPGNIITAEYKKEYGVDVFEMQENAIKQNQNVIIVDDLIATGGTASAAGELVKKFGGNILEYIFIIELVELDGCQKLNSPIYSIFKT</sequence>
<dbReference type="Proteomes" id="UP001153678">
    <property type="component" value="Unassembled WGS sequence"/>
</dbReference>
<keyword evidence="14" id="KW-1185">Reference proteome</keyword>
<proteinExistence type="inferred from homology"/>
<comment type="function">
    <text evidence="2">Catalyzes a salvage reaction resulting in the formation of AMP, that is energically less costly than de novo synthesis.</text>
</comment>
<accession>A0A9W4S9T9</accession>
<evidence type="ECO:0000256" key="10">
    <source>
        <dbReference type="ARBA" id="ARBA00022679"/>
    </source>
</evidence>
<keyword evidence="8" id="KW-0963">Cytoplasm</keyword>
<dbReference type="EMBL" id="CAMKVN010000004">
    <property type="protein sequence ID" value="CAI2161454.1"/>
    <property type="molecule type" value="Genomic_DNA"/>
</dbReference>
<evidence type="ECO:0000256" key="7">
    <source>
        <dbReference type="ARBA" id="ARBA00011893"/>
    </source>
</evidence>
<dbReference type="NCBIfam" id="NF002636">
    <property type="entry name" value="PRK02304.1-5"/>
    <property type="match status" value="1"/>
</dbReference>
<dbReference type="NCBIfam" id="TIGR01090">
    <property type="entry name" value="apt"/>
    <property type="match status" value="1"/>
</dbReference>
<dbReference type="GO" id="GO:0005737">
    <property type="term" value="C:cytoplasm"/>
    <property type="evidence" value="ECO:0007669"/>
    <property type="project" value="UniProtKB-SubCell"/>
</dbReference>
<dbReference type="Pfam" id="PF00156">
    <property type="entry name" value="Pribosyltran"/>
    <property type="match status" value="1"/>
</dbReference>
<evidence type="ECO:0000256" key="6">
    <source>
        <dbReference type="ARBA" id="ARBA00011738"/>
    </source>
</evidence>
<dbReference type="InterPro" id="IPR000836">
    <property type="entry name" value="PRTase_dom"/>
</dbReference>
<dbReference type="GO" id="GO:0016208">
    <property type="term" value="F:AMP binding"/>
    <property type="evidence" value="ECO:0007669"/>
    <property type="project" value="TreeGrafter"/>
</dbReference>
<evidence type="ECO:0000259" key="12">
    <source>
        <dbReference type="Pfam" id="PF00156"/>
    </source>
</evidence>
<dbReference type="GO" id="GO:0006166">
    <property type="term" value="P:purine ribonucleoside salvage"/>
    <property type="evidence" value="ECO:0007669"/>
    <property type="project" value="UniProtKB-KW"/>
</dbReference>
<evidence type="ECO:0000256" key="3">
    <source>
        <dbReference type="ARBA" id="ARBA00004496"/>
    </source>
</evidence>
<dbReference type="InterPro" id="IPR005764">
    <property type="entry name" value="Ade_phspho_trans"/>
</dbReference>
<dbReference type="GO" id="GO:0044209">
    <property type="term" value="P:AMP salvage"/>
    <property type="evidence" value="ECO:0007669"/>
    <property type="project" value="TreeGrafter"/>
</dbReference>
<evidence type="ECO:0000256" key="1">
    <source>
        <dbReference type="ARBA" id="ARBA00000868"/>
    </source>
</evidence>
<dbReference type="NCBIfam" id="NF002634">
    <property type="entry name" value="PRK02304.1-3"/>
    <property type="match status" value="1"/>
</dbReference>
<dbReference type="FunFam" id="3.40.50.2020:FF:000004">
    <property type="entry name" value="Adenine phosphoribosyltransferase"/>
    <property type="match status" value="1"/>
</dbReference>
<keyword evidence="11" id="KW-0660">Purine salvage</keyword>
<evidence type="ECO:0000313" key="14">
    <source>
        <dbReference type="Proteomes" id="UP001153678"/>
    </source>
</evidence>
<comment type="subunit">
    <text evidence="6">Homodimer.</text>
</comment>
<dbReference type="InterPro" id="IPR050054">
    <property type="entry name" value="UPRTase/APRTase"/>
</dbReference>
<dbReference type="PANTHER" id="PTHR32315:SF3">
    <property type="entry name" value="ADENINE PHOSPHORIBOSYLTRANSFERASE"/>
    <property type="match status" value="1"/>
</dbReference>